<dbReference type="EMBL" id="JAVDXZ010000001">
    <property type="protein sequence ID" value="MDR7330504.1"/>
    <property type="molecule type" value="Genomic_DNA"/>
</dbReference>
<name>A0ABU2A004_9CORY</name>
<dbReference type="InterPro" id="IPR023365">
    <property type="entry name" value="Sortase_dom-sf"/>
</dbReference>
<dbReference type="RefSeq" id="WP_290196252.1">
    <property type="nucleotide sequence ID" value="NZ_CP047654.1"/>
</dbReference>
<feature type="transmembrane region" description="Helical" evidence="2">
    <location>
        <begin position="20"/>
        <end position="41"/>
    </location>
</feature>
<dbReference type="Pfam" id="PF04203">
    <property type="entry name" value="Sortase"/>
    <property type="match status" value="1"/>
</dbReference>
<evidence type="ECO:0000256" key="2">
    <source>
        <dbReference type="SAM" id="Phobius"/>
    </source>
</evidence>
<dbReference type="Gene3D" id="2.40.260.10">
    <property type="entry name" value="Sortase"/>
    <property type="match status" value="1"/>
</dbReference>
<accession>A0ABU2A004</accession>
<keyword evidence="1" id="KW-0378">Hydrolase</keyword>
<dbReference type="InterPro" id="IPR005754">
    <property type="entry name" value="Sortase"/>
</dbReference>
<organism evidence="3 4">
    <name type="scientific">Corynebacterium guangdongense</name>
    <dbReference type="NCBI Taxonomy" id="1783348"/>
    <lineage>
        <taxon>Bacteria</taxon>
        <taxon>Bacillati</taxon>
        <taxon>Actinomycetota</taxon>
        <taxon>Actinomycetes</taxon>
        <taxon>Mycobacteriales</taxon>
        <taxon>Corynebacteriaceae</taxon>
        <taxon>Corynebacterium</taxon>
    </lineage>
</organism>
<evidence type="ECO:0000313" key="4">
    <source>
        <dbReference type="Proteomes" id="UP001180840"/>
    </source>
</evidence>
<dbReference type="InterPro" id="IPR042003">
    <property type="entry name" value="Sortase_E"/>
</dbReference>
<dbReference type="InterPro" id="IPR053465">
    <property type="entry name" value="Sortase_Class_E"/>
</dbReference>
<dbReference type="SUPFAM" id="SSF63817">
    <property type="entry name" value="Sortase"/>
    <property type="match status" value="1"/>
</dbReference>
<protein>
    <submittedName>
        <fullName evidence="3">Sortase (Surface protein transpeptidase)</fullName>
    </submittedName>
</protein>
<evidence type="ECO:0000313" key="3">
    <source>
        <dbReference type="EMBL" id="MDR7330504.1"/>
    </source>
</evidence>
<comment type="caution">
    <text evidence="3">The sequence shown here is derived from an EMBL/GenBank/DDBJ whole genome shotgun (WGS) entry which is preliminary data.</text>
</comment>
<keyword evidence="4" id="KW-1185">Reference proteome</keyword>
<dbReference type="Proteomes" id="UP001180840">
    <property type="component" value="Unassembled WGS sequence"/>
</dbReference>
<keyword evidence="2" id="KW-0472">Membrane</keyword>
<sequence length="271" mass="28878">MSGSDQDPRRRRRPRPGQVVGELFLTLGVLLLLFAFYEAFWTNIASGRMQDETNRALEERWSGAGPGYVNPRGPGTPEPGDAFARIYVPAFGSDWSFALLEGSDDQTLLAGPGRYTDTQLPGQAGNFALAGHRVGMGAPFNDLGELEACDAVVVETQTSWITYRVLPTGVAGGDRAAAATACFTPEQTRKITEGVYAHVEGLHVTLPTDVGVLSPVPNSDVAAGADGLEQLITLTTCHPQFSNAERLIVHAMAVESQPKTGGARPAALDER</sequence>
<reference evidence="3" key="1">
    <citation type="submission" date="2023-07" db="EMBL/GenBank/DDBJ databases">
        <title>Sequencing the genomes of 1000 actinobacteria strains.</title>
        <authorList>
            <person name="Klenk H.-P."/>
        </authorList>
    </citation>
    <scope>NUCLEOTIDE SEQUENCE</scope>
    <source>
        <strain evidence="3">DSM 107476</strain>
    </source>
</reference>
<evidence type="ECO:0000256" key="1">
    <source>
        <dbReference type="ARBA" id="ARBA00022801"/>
    </source>
</evidence>
<dbReference type="CDD" id="cd05830">
    <property type="entry name" value="Sortase_E"/>
    <property type="match status" value="1"/>
</dbReference>
<keyword evidence="2" id="KW-0812">Transmembrane</keyword>
<keyword evidence="2" id="KW-1133">Transmembrane helix</keyword>
<dbReference type="NCBIfam" id="NF033747">
    <property type="entry name" value="class_E_sortase"/>
    <property type="match status" value="1"/>
</dbReference>
<proteinExistence type="predicted"/>
<gene>
    <name evidence="3" type="ORF">J2S39_002180</name>
</gene>